<protein>
    <recommendedName>
        <fullName evidence="2">Outer membrane protein beta-barrel domain-containing protein</fullName>
    </recommendedName>
</protein>
<gene>
    <name evidence="3" type="ORF">HBN54_000029</name>
</gene>
<evidence type="ECO:0000259" key="2">
    <source>
        <dbReference type="Pfam" id="PF13568"/>
    </source>
</evidence>
<dbReference type="Proteomes" id="UP000717634">
    <property type="component" value="Unassembled WGS sequence"/>
</dbReference>
<keyword evidence="1" id="KW-0732">Signal</keyword>
<evidence type="ECO:0000256" key="1">
    <source>
        <dbReference type="SAM" id="SignalP"/>
    </source>
</evidence>
<dbReference type="Pfam" id="PF13568">
    <property type="entry name" value="OMP_b-brl_2"/>
    <property type="match status" value="1"/>
</dbReference>
<evidence type="ECO:0000313" key="3">
    <source>
        <dbReference type="EMBL" id="NKI87450.1"/>
    </source>
</evidence>
<sequence>MKKTILSLALLAGLTSAAQAQTGLKLGLKGGFNGATFSGTDSKGSQYKAGFAAGGLLNYGFSDLISVQGELLYSQKGGSRDYDNGAGKTYTDKTTLGYIDVPILLKVTAGDGGKGPFFELGPQGSFVLHQRSFTEDSGGKQVGPSYTSTDALNKVVIGYVAGIGYQLTSGLGIGLRYTGDLSQVYKDGGTAVATTVGGVTTTVTNPNVHNSVFQLQAHYLFGGK</sequence>
<accession>A0ABX1HBX0</accession>
<feature type="chain" id="PRO_5047190083" description="Outer membrane protein beta-barrel domain-containing protein" evidence="1">
    <location>
        <begin position="21"/>
        <end position="224"/>
    </location>
</feature>
<dbReference type="EMBL" id="JAAVTK010000001">
    <property type="protein sequence ID" value="NKI87450.1"/>
    <property type="molecule type" value="Genomic_DNA"/>
</dbReference>
<dbReference type="RefSeq" id="WP_168671126.1">
    <property type="nucleotide sequence ID" value="NZ_JAAVTK010000001.1"/>
</dbReference>
<feature type="signal peptide" evidence="1">
    <location>
        <begin position="1"/>
        <end position="20"/>
    </location>
</feature>
<evidence type="ECO:0000313" key="4">
    <source>
        <dbReference type="Proteomes" id="UP000717634"/>
    </source>
</evidence>
<reference evidence="3 4" key="1">
    <citation type="submission" date="2020-03" db="EMBL/GenBank/DDBJ databases">
        <title>Genomic Encyclopedia of Type Strains, Phase IV (KMG-V): Genome sequencing to study the core and pangenomes of soil and plant-associated prokaryotes.</title>
        <authorList>
            <person name="Whitman W."/>
        </authorList>
    </citation>
    <scope>NUCLEOTIDE SEQUENCE [LARGE SCALE GENOMIC DNA]</scope>
    <source>
        <strain evidence="3 4">1B</strain>
    </source>
</reference>
<organism evidence="3 4">
    <name type="scientific">Hymenobacter artigasi</name>
    <dbReference type="NCBI Taxonomy" id="2719616"/>
    <lineage>
        <taxon>Bacteria</taxon>
        <taxon>Pseudomonadati</taxon>
        <taxon>Bacteroidota</taxon>
        <taxon>Cytophagia</taxon>
        <taxon>Cytophagales</taxon>
        <taxon>Hymenobacteraceae</taxon>
        <taxon>Hymenobacter</taxon>
    </lineage>
</organism>
<proteinExistence type="predicted"/>
<keyword evidence="4" id="KW-1185">Reference proteome</keyword>
<name>A0ABX1HBX0_9BACT</name>
<comment type="caution">
    <text evidence="3">The sequence shown here is derived from an EMBL/GenBank/DDBJ whole genome shotgun (WGS) entry which is preliminary data.</text>
</comment>
<feature type="domain" description="Outer membrane protein beta-barrel" evidence="2">
    <location>
        <begin position="19"/>
        <end position="179"/>
    </location>
</feature>
<dbReference type="InterPro" id="IPR025665">
    <property type="entry name" value="Beta-barrel_OMP_2"/>
</dbReference>